<dbReference type="PaxDb" id="35128-Thapsdraft942"/>
<dbReference type="AlphaFoldDB" id="B8LEL0"/>
<evidence type="ECO:0000313" key="2">
    <source>
        <dbReference type="Proteomes" id="UP000001449"/>
    </source>
</evidence>
<protein>
    <submittedName>
        <fullName evidence="1">Uncharacterized protein</fullName>
    </submittedName>
</protein>
<gene>
    <name evidence="1" type="ORF">THAPSDRAFT_bd942</name>
</gene>
<dbReference type="HOGENOM" id="CLU_2077819_0_0_1"/>
<keyword evidence="2" id="KW-1185">Reference proteome</keyword>
<sequence>MYRLVALRILRRPFPQSSNAIKQCTMIHLEYRDAKPTVLNATALHSQRRGEAPRKLSEYIGQLLWRETDTASMGRVGTNLVALDPCDDAGFEEYPKLEDFRVTAIPNKLLWRARNFRE</sequence>
<organism evidence="1 2">
    <name type="scientific">Thalassiosira pseudonana</name>
    <name type="common">Marine diatom</name>
    <name type="synonym">Cyclotella nana</name>
    <dbReference type="NCBI Taxonomy" id="35128"/>
    <lineage>
        <taxon>Eukaryota</taxon>
        <taxon>Sar</taxon>
        <taxon>Stramenopiles</taxon>
        <taxon>Ochrophyta</taxon>
        <taxon>Bacillariophyta</taxon>
        <taxon>Coscinodiscophyceae</taxon>
        <taxon>Thalassiosirophycidae</taxon>
        <taxon>Thalassiosirales</taxon>
        <taxon>Thalassiosiraceae</taxon>
        <taxon>Thalassiosira</taxon>
    </lineage>
</organism>
<dbReference type="RefSeq" id="XP_002297496.1">
    <property type="nucleotide sequence ID" value="XM_002297460.1"/>
</dbReference>
<dbReference type="EMBL" id="DS999444">
    <property type="protein sequence ID" value="EED86235.1"/>
    <property type="molecule type" value="Genomic_DNA"/>
</dbReference>
<dbReference type="InParanoid" id="B8LEL0"/>
<reference evidence="1 2" key="2">
    <citation type="journal article" date="2008" name="Nature">
        <title>The Phaeodactylum genome reveals the evolutionary history of diatom genomes.</title>
        <authorList>
            <person name="Bowler C."/>
            <person name="Allen A.E."/>
            <person name="Badger J.H."/>
            <person name="Grimwood J."/>
            <person name="Jabbari K."/>
            <person name="Kuo A."/>
            <person name="Maheswari U."/>
            <person name="Martens C."/>
            <person name="Maumus F."/>
            <person name="Otillar R.P."/>
            <person name="Rayko E."/>
            <person name="Salamov A."/>
            <person name="Vandepoele K."/>
            <person name="Beszteri B."/>
            <person name="Gruber A."/>
            <person name="Heijde M."/>
            <person name="Katinka M."/>
            <person name="Mock T."/>
            <person name="Valentin K."/>
            <person name="Verret F."/>
            <person name="Berges J.A."/>
            <person name="Brownlee C."/>
            <person name="Cadoret J.P."/>
            <person name="Chiovitti A."/>
            <person name="Choi C.J."/>
            <person name="Coesel S."/>
            <person name="De Martino A."/>
            <person name="Detter J.C."/>
            <person name="Durkin C."/>
            <person name="Falciatore A."/>
            <person name="Fournet J."/>
            <person name="Haruta M."/>
            <person name="Huysman M.J."/>
            <person name="Jenkins B.D."/>
            <person name="Jiroutova K."/>
            <person name="Jorgensen R.E."/>
            <person name="Joubert Y."/>
            <person name="Kaplan A."/>
            <person name="Kroger N."/>
            <person name="Kroth P.G."/>
            <person name="La Roche J."/>
            <person name="Lindquist E."/>
            <person name="Lommer M."/>
            <person name="Martin-Jezequel V."/>
            <person name="Lopez P.J."/>
            <person name="Lucas S."/>
            <person name="Mangogna M."/>
            <person name="McGinnis K."/>
            <person name="Medlin L.K."/>
            <person name="Montsant A."/>
            <person name="Oudot-Le Secq M.P."/>
            <person name="Napoli C."/>
            <person name="Obornik M."/>
            <person name="Parker M.S."/>
            <person name="Petit J.L."/>
            <person name="Porcel B.M."/>
            <person name="Poulsen N."/>
            <person name="Robison M."/>
            <person name="Rychlewski L."/>
            <person name="Rynearson T.A."/>
            <person name="Schmutz J."/>
            <person name="Shapiro H."/>
            <person name="Siaut M."/>
            <person name="Stanley M."/>
            <person name="Sussman M.R."/>
            <person name="Taylor A.R."/>
            <person name="Vardi A."/>
            <person name="von Dassow P."/>
            <person name="Vyverman W."/>
            <person name="Willis A."/>
            <person name="Wyrwicz L.S."/>
            <person name="Rokhsar D.S."/>
            <person name="Weissenbach J."/>
            <person name="Armbrust E.V."/>
            <person name="Green B.R."/>
            <person name="Van de Peer Y."/>
            <person name="Grigoriev I.V."/>
        </authorList>
    </citation>
    <scope>NUCLEOTIDE SEQUENCE [LARGE SCALE GENOMIC DNA]</scope>
    <source>
        <strain evidence="1 2">CCMP1335</strain>
    </source>
</reference>
<dbReference type="Proteomes" id="UP000001449">
    <property type="component" value="Unassembled WGS sequence"/>
</dbReference>
<name>B8LEL0_THAPS</name>
<reference evidence="1 2" key="1">
    <citation type="journal article" date="2004" name="Science">
        <title>The genome of the diatom Thalassiosira pseudonana: ecology, evolution, and metabolism.</title>
        <authorList>
            <person name="Armbrust E.V."/>
            <person name="Berges J.A."/>
            <person name="Bowler C."/>
            <person name="Green B.R."/>
            <person name="Martinez D."/>
            <person name="Putnam N.H."/>
            <person name="Zhou S."/>
            <person name="Allen A.E."/>
            <person name="Apt K.E."/>
            <person name="Bechner M."/>
            <person name="Brzezinski M.A."/>
            <person name="Chaal B.K."/>
            <person name="Chiovitti A."/>
            <person name="Davis A.K."/>
            <person name="Demarest M.S."/>
            <person name="Detter J.C."/>
            <person name="Glavina T."/>
            <person name="Goodstein D."/>
            <person name="Hadi M.Z."/>
            <person name="Hellsten U."/>
            <person name="Hildebrand M."/>
            <person name="Jenkins B.D."/>
            <person name="Jurka J."/>
            <person name="Kapitonov V.V."/>
            <person name="Kroger N."/>
            <person name="Lau W.W."/>
            <person name="Lane T.W."/>
            <person name="Larimer F.W."/>
            <person name="Lippmeier J.C."/>
            <person name="Lucas S."/>
            <person name="Medina M."/>
            <person name="Montsant A."/>
            <person name="Obornik M."/>
            <person name="Parker M.S."/>
            <person name="Palenik B."/>
            <person name="Pazour G.J."/>
            <person name="Richardson P.M."/>
            <person name="Rynearson T.A."/>
            <person name="Saito M.A."/>
            <person name="Schwartz D.C."/>
            <person name="Thamatrakoln K."/>
            <person name="Valentin K."/>
            <person name="Vardi A."/>
            <person name="Wilkerson F.P."/>
            <person name="Rokhsar D.S."/>
        </authorList>
    </citation>
    <scope>NUCLEOTIDE SEQUENCE [LARGE SCALE GENOMIC DNA]</scope>
    <source>
        <strain evidence="1 2">CCMP1335</strain>
    </source>
</reference>
<evidence type="ECO:0000313" key="1">
    <source>
        <dbReference type="EMBL" id="EED86235.1"/>
    </source>
</evidence>
<dbReference type="GeneID" id="7446074"/>
<proteinExistence type="predicted"/>
<dbReference type="KEGG" id="tps:THAPSDRAFT_bd942"/>
<accession>B8LEL0</accession>